<comment type="catalytic activity">
    <reaction evidence="1 10">
        <text>Endonucleolytic cleavage to 5'-phosphomonoester.</text>
        <dbReference type="EC" id="3.1.26.4"/>
    </reaction>
</comment>
<comment type="cofactor">
    <cofactor evidence="2 10">
        <name>Mg(2+)</name>
        <dbReference type="ChEBI" id="CHEBI:18420"/>
    </cofactor>
</comment>
<evidence type="ECO:0000313" key="14">
    <source>
        <dbReference type="Proteomes" id="UP001320420"/>
    </source>
</evidence>
<evidence type="ECO:0000256" key="1">
    <source>
        <dbReference type="ARBA" id="ARBA00000077"/>
    </source>
</evidence>
<dbReference type="InterPro" id="IPR050092">
    <property type="entry name" value="RNase_H"/>
</dbReference>
<comment type="caution">
    <text evidence="13">The sequence shown here is derived from an EMBL/GenBank/DDBJ whole genome shotgun (WGS) entry which is preliminary data.</text>
</comment>
<dbReference type="EMBL" id="JAKJXP020000117">
    <property type="protein sequence ID" value="KAK7744719.1"/>
    <property type="molecule type" value="Genomic_DNA"/>
</dbReference>
<dbReference type="InterPro" id="IPR036397">
    <property type="entry name" value="RNaseH_sf"/>
</dbReference>
<dbReference type="Gene3D" id="3.30.420.10">
    <property type="entry name" value="Ribonuclease H-like superfamily/Ribonuclease H"/>
    <property type="match status" value="1"/>
</dbReference>
<dbReference type="PIRSF" id="PIRSF036852">
    <property type="entry name" value="Ribonuclease_H1_euk"/>
    <property type="match status" value="1"/>
</dbReference>
<evidence type="ECO:0000256" key="5">
    <source>
        <dbReference type="ARBA" id="ARBA00022722"/>
    </source>
</evidence>
<dbReference type="InterPro" id="IPR002156">
    <property type="entry name" value="RNaseH_domain"/>
</dbReference>
<keyword evidence="8 10" id="KW-0378">Hydrolase</keyword>
<evidence type="ECO:0000256" key="6">
    <source>
        <dbReference type="ARBA" id="ARBA00022723"/>
    </source>
</evidence>
<keyword evidence="14" id="KW-1185">Reference proteome</keyword>
<dbReference type="FunFam" id="3.30.420.10:FF:000090">
    <property type="entry name" value="Ribonuclease H"/>
    <property type="match status" value="1"/>
</dbReference>
<dbReference type="GO" id="GO:0043137">
    <property type="term" value="P:DNA replication, removal of RNA primer"/>
    <property type="evidence" value="ECO:0007669"/>
    <property type="project" value="TreeGrafter"/>
</dbReference>
<dbReference type="InterPro" id="IPR012337">
    <property type="entry name" value="RNaseH-like_sf"/>
</dbReference>
<proteinExistence type="inferred from homology"/>
<evidence type="ECO:0000256" key="3">
    <source>
        <dbReference type="ARBA" id="ARBA00005300"/>
    </source>
</evidence>
<feature type="region of interest" description="Disordered" evidence="11">
    <location>
        <begin position="1"/>
        <end position="24"/>
    </location>
</feature>
<keyword evidence="6 10" id="KW-0479">Metal-binding</keyword>
<gene>
    <name evidence="13" type="ORF">SLS62_010076</name>
</gene>
<evidence type="ECO:0000259" key="12">
    <source>
        <dbReference type="PROSITE" id="PS50879"/>
    </source>
</evidence>
<sequence length="322" mass="35714">MPPKKAHLAKTPGSSASTSKKRKLDPNAQKYYAVRAGKKPGIYLTWVEYKSFLSRADAEAFVEGRNPSTATDGTKQERYYAVAVGRDPGIYTDWESASLAIKGWKGPKYKRFDTREDAIEFIRAHGDETAQEMLREQEGDEEDEEEDEDEDDDDDIEPPAKKAKLGAATANTNIQCIYTDGSSRSNGRVGAAAGVGVYFGTGDPRNISEPLEGEVQTNQRAELTAILRAVEGVSVTQDIRIYSDSKYSISCVTEWYKSWEKNQWRTREGPVKNRDLVEAIRAKIEERDAAGTHTYFQWVKGHAADAGNVAADTLAVKGAMRK</sequence>
<dbReference type="AlphaFoldDB" id="A0AAN9UIB8"/>
<comment type="function">
    <text evidence="10">Endonuclease that specifically degrades the RNA of RNA-DNA hybrids.</text>
</comment>
<dbReference type="Pfam" id="PF00075">
    <property type="entry name" value="RNase_H"/>
    <property type="match status" value="1"/>
</dbReference>
<dbReference type="PANTHER" id="PTHR10642:SF26">
    <property type="entry name" value="RIBONUCLEASE H1"/>
    <property type="match status" value="1"/>
</dbReference>
<evidence type="ECO:0000256" key="4">
    <source>
        <dbReference type="ARBA" id="ARBA00012180"/>
    </source>
</evidence>
<dbReference type="SUPFAM" id="SSF53098">
    <property type="entry name" value="Ribonuclease H-like"/>
    <property type="match status" value="1"/>
</dbReference>
<keyword evidence="9 10" id="KW-0460">Magnesium</keyword>
<dbReference type="EC" id="3.1.26.4" evidence="4 10"/>
<dbReference type="GO" id="GO:0004523">
    <property type="term" value="F:RNA-DNA hybrid ribonuclease activity"/>
    <property type="evidence" value="ECO:0007669"/>
    <property type="project" value="UniProtKB-UniRule"/>
</dbReference>
<dbReference type="Gene3D" id="3.40.970.10">
    <property type="entry name" value="Ribonuclease H1, N-terminal domain"/>
    <property type="match status" value="2"/>
</dbReference>
<keyword evidence="5 10" id="KW-0540">Nuclease</keyword>
<feature type="region of interest" description="Disordered" evidence="11">
    <location>
        <begin position="124"/>
        <end position="166"/>
    </location>
</feature>
<dbReference type="FunFam" id="3.40.970.10:FF:000001">
    <property type="entry name" value="Ribonuclease H1"/>
    <property type="match status" value="1"/>
</dbReference>
<dbReference type="Proteomes" id="UP001320420">
    <property type="component" value="Unassembled WGS sequence"/>
</dbReference>
<dbReference type="InterPro" id="IPR009027">
    <property type="entry name" value="Ribosomal_bL9/RNase_H1_N"/>
</dbReference>
<dbReference type="InterPro" id="IPR011320">
    <property type="entry name" value="RNase_H1_N"/>
</dbReference>
<dbReference type="InterPro" id="IPR017067">
    <property type="entry name" value="RNase_H1_euk"/>
</dbReference>
<dbReference type="GO" id="GO:0000287">
    <property type="term" value="F:magnesium ion binding"/>
    <property type="evidence" value="ECO:0007669"/>
    <property type="project" value="UniProtKB-UniRule"/>
</dbReference>
<feature type="compositionally biased region" description="Acidic residues" evidence="11">
    <location>
        <begin position="138"/>
        <end position="157"/>
    </location>
</feature>
<evidence type="ECO:0000256" key="11">
    <source>
        <dbReference type="SAM" id="MobiDB-lite"/>
    </source>
</evidence>
<accession>A0AAN9UIB8</accession>
<keyword evidence="7 10" id="KW-0255">Endonuclease</keyword>
<dbReference type="Pfam" id="PF01693">
    <property type="entry name" value="Cauli_VI"/>
    <property type="match status" value="2"/>
</dbReference>
<dbReference type="PANTHER" id="PTHR10642">
    <property type="entry name" value="RIBONUCLEASE H1"/>
    <property type="match status" value="1"/>
</dbReference>
<evidence type="ECO:0000256" key="9">
    <source>
        <dbReference type="ARBA" id="ARBA00022842"/>
    </source>
</evidence>
<evidence type="ECO:0000256" key="7">
    <source>
        <dbReference type="ARBA" id="ARBA00022759"/>
    </source>
</evidence>
<dbReference type="InterPro" id="IPR037056">
    <property type="entry name" value="RNase_H1_N_sf"/>
</dbReference>
<feature type="compositionally biased region" description="Basic and acidic residues" evidence="11">
    <location>
        <begin position="124"/>
        <end position="137"/>
    </location>
</feature>
<reference evidence="13 14" key="1">
    <citation type="submission" date="2024-02" db="EMBL/GenBank/DDBJ databases">
        <title>De novo assembly and annotation of 12 fungi associated with fruit tree decline syndrome in Ontario, Canada.</title>
        <authorList>
            <person name="Sulman M."/>
            <person name="Ellouze W."/>
            <person name="Ilyukhin E."/>
        </authorList>
    </citation>
    <scope>NUCLEOTIDE SEQUENCE [LARGE SCALE GENOMIC DNA]</scope>
    <source>
        <strain evidence="13 14">M11/M66-122</strain>
    </source>
</reference>
<feature type="domain" description="RNase H type-1" evidence="12">
    <location>
        <begin position="171"/>
        <end position="320"/>
    </location>
</feature>
<dbReference type="SUPFAM" id="SSF55658">
    <property type="entry name" value="L9 N-domain-like"/>
    <property type="match status" value="2"/>
</dbReference>
<protein>
    <recommendedName>
        <fullName evidence="4 10">Ribonuclease H</fullName>
        <shortName evidence="10">RNase H</shortName>
        <ecNumber evidence="4 10">3.1.26.4</ecNumber>
    </recommendedName>
</protein>
<name>A0AAN9UIB8_9PEZI</name>
<evidence type="ECO:0000256" key="2">
    <source>
        <dbReference type="ARBA" id="ARBA00001946"/>
    </source>
</evidence>
<evidence type="ECO:0000256" key="10">
    <source>
        <dbReference type="PIRNR" id="PIRNR036852"/>
    </source>
</evidence>
<dbReference type="CDD" id="cd09280">
    <property type="entry name" value="RNase_HI_eukaryote_like"/>
    <property type="match status" value="1"/>
</dbReference>
<dbReference type="GO" id="GO:0003676">
    <property type="term" value="F:nucleic acid binding"/>
    <property type="evidence" value="ECO:0007669"/>
    <property type="project" value="UniProtKB-UniRule"/>
</dbReference>
<organism evidence="13 14">
    <name type="scientific">Diatrype stigma</name>
    <dbReference type="NCBI Taxonomy" id="117547"/>
    <lineage>
        <taxon>Eukaryota</taxon>
        <taxon>Fungi</taxon>
        <taxon>Dikarya</taxon>
        <taxon>Ascomycota</taxon>
        <taxon>Pezizomycotina</taxon>
        <taxon>Sordariomycetes</taxon>
        <taxon>Xylariomycetidae</taxon>
        <taxon>Xylariales</taxon>
        <taxon>Diatrypaceae</taxon>
        <taxon>Diatrype</taxon>
    </lineage>
</organism>
<dbReference type="PROSITE" id="PS50879">
    <property type="entry name" value="RNASE_H_1"/>
    <property type="match status" value="1"/>
</dbReference>
<comment type="similarity">
    <text evidence="3 10">Belongs to the RNase H family.</text>
</comment>
<evidence type="ECO:0000313" key="13">
    <source>
        <dbReference type="EMBL" id="KAK7744719.1"/>
    </source>
</evidence>
<evidence type="ECO:0000256" key="8">
    <source>
        <dbReference type="ARBA" id="ARBA00022801"/>
    </source>
</evidence>